<keyword evidence="1" id="KW-1133">Transmembrane helix</keyword>
<dbReference type="InterPro" id="IPR030802">
    <property type="entry name" value="Permease_MalE"/>
</dbReference>
<dbReference type="PANTHER" id="PTHR30188:SF4">
    <property type="entry name" value="PROTEIN TRIGALACTOSYLDIACYLGLYCEROL 1, CHLOROPLASTIC"/>
    <property type="match status" value="1"/>
</dbReference>
<evidence type="ECO:0000313" key="4">
    <source>
        <dbReference type="EMBL" id="OBF15226.1"/>
    </source>
</evidence>
<name>A0A0J8U5E9_9MYCO</name>
<evidence type="ECO:0000313" key="2">
    <source>
        <dbReference type="EMBL" id="CQD08523.1"/>
    </source>
</evidence>
<evidence type="ECO:0000313" key="9">
    <source>
        <dbReference type="Proteomes" id="UP000193811"/>
    </source>
</evidence>
<feature type="transmembrane region" description="Helical" evidence="1">
    <location>
        <begin position="198"/>
        <end position="219"/>
    </location>
</feature>
<feature type="transmembrane region" description="Helical" evidence="1">
    <location>
        <begin position="20"/>
        <end position="39"/>
    </location>
</feature>
<dbReference type="Proteomes" id="UP000193811">
    <property type="component" value="Unassembled WGS sequence"/>
</dbReference>
<reference evidence="2 8" key="1">
    <citation type="submission" date="2015-03" db="EMBL/GenBank/DDBJ databases">
        <authorList>
            <person name="Murphy D."/>
        </authorList>
    </citation>
    <scope>NUCLEOTIDE SEQUENCE [LARGE SCALE GENOMIC DNA]</scope>
    <source>
        <strain evidence="2 8">D16</strain>
    </source>
</reference>
<keyword evidence="1" id="KW-0812">Transmembrane</keyword>
<organism evidence="3 6">
    <name type="scientific">Mycolicibacterium conceptionense</name>
    <dbReference type="NCBI Taxonomy" id="451644"/>
    <lineage>
        <taxon>Bacteria</taxon>
        <taxon>Bacillati</taxon>
        <taxon>Actinomycetota</taxon>
        <taxon>Actinomycetes</taxon>
        <taxon>Mycobacteriales</taxon>
        <taxon>Mycobacteriaceae</taxon>
        <taxon>Mycolicibacterium</taxon>
    </lineage>
</organism>
<evidence type="ECO:0000313" key="6">
    <source>
        <dbReference type="Proteomes" id="UP000037594"/>
    </source>
</evidence>
<dbReference type="RefSeq" id="WP_036389232.1">
    <property type="nucleotide sequence ID" value="NZ_JACKVA010000035.1"/>
</dbReference>
<proteinExistence type="predicted"/>
<feature type="transmembrane region" description="Helical" evidence="1">
    <location>
        <begin position="89"/>
        <end position="119"/>
    </location>
</feature>
<feature type="transmembrane region" description="Helical" evidence="1">
    <location>
        <begin position="51"/>
        <end position="77"/>
    </location>
</feature>
<dbReference type="EMBL" id="LQOP01000028">
    <property type="protein sequence ID" value="ORV21985.1"/>
    <property type="molecule type" value="Genomic_DNA"/>
</dbReference>
<gene>
    <name evidence="4" type="ORF">A5726_01365</name>
    <name evidence="3" type="ORF">ACT17_24255</name>
    <name evidence="5" type="ORF">AWB98_24515</name>
    <name evidence="2" type="ORF">BN970_01647</name>
</gene>
<dbReference type="GeneID" id="44298661"/>
<dbReference type="Proteomes" id="UP000037594">
    <property type="component" value="Unassembled WGS sequence"/>
</dbReference>
<dbReference type="AlphaFoldDB" id="A0A0J8U5E9"/>
<dbReference type="EMBL" id="CTEF01000001">
    <property type="protein sequence ID" value="CQD08523.1"/>
    <property type="molecule type" value="Genomic_DNA"/>
</dbReference>
<dbReference type="EMBL" id="LZHX01000082">
    <property type="protein sequence ID" value="OBF15226.1"/>
    <property type="molecule type" value="Genomic_DNA"/>
</dbReference>
<evidence type="ECO:0000313" key="3">
    <source>
        <dbReference type="EMBL" id="KMV15660.1"/>
    </source>
</evidence>
<sequence length="270" mass="27876">MTYELPASKGPVRDVLVQGGYVLGFSVQALVSVVTALIRRRLVLDEVVTQTLFIGRVCTGPALLLMMPIGVFIAVSVGELAGRIGAGGYSGAVVAFIIVGQAAALVCALMMAGVAGSAICTDLGSRTIREEIDAMEVMGLDVIERLVAPRLVAAVIVALALCSIVTFGGVMACYLYHISVQHLPAGTFLATFSQYGQVSDFVMALIKSAVFGLTATLVATFKGLHAKGGAGGVANAVNEAVVLAFALVFILNTTMSALYTVVVPAVGSYR</sequence>
<keyword evidence="9" id="KW-1185">Reference proteome</keyword>
<evidence type="ECO:0000313" key="7">
    <source>
        <dbReference type="Proteomes" id="UP000093779"/>
    </source>
</evidence>
<dbReference type="GO" id="GO:0043190">
    <property type="term" value="C:ATP-binding cassette (ABC) transporter complex"/>
    <property type="evidence" value="ECO:0007669"/>
    <property type="project" value="InterPro"/>
</dbReference>
<evidence type="ECO:0000313" key="5">
    <source>
        <dbReference type="EMBL" id="ORV21985.1"/>
    </source>
</evidence>
<feature type="transmembrane region" description="Helical" evidence="1">
    <location>
        <begin position="151"/>
        <end position="178"/>
    </location>
</feature>
<dbReference type="PATRIC" id="fig|451644.5.peg.4997"/>
<reference evidence="3 6" key="2">
    <citation type="submission" date="2015-06" db="EMBL/GenBank/DDBJ databases">
        <title>Genome sequence of Mycobacterium conceptionense strain MLE.</title>
        <authorList>
            <person name="Greninger A.L."/>
            <person name="Cunningham G."/>
            <person name="Chiu C.Y."/>
            <person name="Miller S."/>
        </authorList>
    </citation>
    <scope>NUCLEOTIDE SEQUENCE [LARGE SCALE GENOMIC DNA]</scope>
    <source>
        <strain evidence="3 6">MLE</strain>
    </source>
</reference>
<dbReference type="Proteomes" id="UP000182227">
    <property type="component" value="Unassembled WGS sequence"/>
</dbReference>
<dbReference type="OrthoDB" id="5243306at2"/>
<dbReference type="PANTHER" id="PTHR30188">
    <property type="entry name" value="ABC TRANSPORTER PERMEASE PROTEIN-RELATED"/>
    <property type="match status" value="1"/>
</dbReference>
<dbReference type="Pfam" id="PF02405">
    <property type="entry name" value="MlaE"/>
    <property type="match status" value="1"/>
</dbReference>
<dbReference type="GO" id="GO:0005548">
    <property type="term" value="F:phospholipid transporter activity"/>
    <property type="evidence" value="ECO:0007669"/>
    <property type="project" value="TreeGrafter"/>
</dbReference>
<reference evidence="5 9" key="3">
    <citation type="submission" date="2016-01" db="EMBL/GenBank/DDBJ databases">
        <title>The new phylogeny of the genus Mycobacterium.</title>
        <authorList>
            <person name="Tarcisio F."/>
            <person name="Conor M."/>
            <person name="Antonella G."/>
            <person name="Elisabetta G."/>
            <person name="Giulia F.S."/>
            <person name="Sara T."/>
            <person name="Anna F."/>
            <person name="Clotilde B."/>
            <person name="Roberto B."/>
            <person name="Veronica D.S."/>
            <person name="Fabio R."/>
            <person name="Monica P."/>
            <person name="Olivier J."/>
            <person name="Enrico T."/>
            <person name="Nicola S."/>
        </authorList>
    </citation>
    <scope>NUCLEOTIDE SEQUENCE [LARGE SCALE GENOMIC DNA]</scope>
    <source>
        <strain evidence="5 9">CCUG 50187</strain>
    </source>
</reference>
<feature type="transmembrane region" description="Helical" evidence="1">
    <location>
        <begin position="240"/>
        <end position="262"/>
    </location>
</feature>
<reference evidence="4 7" key="4">
    <citation type="submission" date="2016-06" db="EMBL/GenBank/DDBJ databases">
        <authorList>
            <person name="Kjaerup R.B."/>
            <person name="Dalgaard T.S."/>
            <person name="Juul-Madsen H.R."/>
        </authorList>
    </citation>
    <scope>NUCLEOTIDE SEQUENCE [LARGE SCALE GENOMIC DNA]</scope>
    <source>
        <strain evidence="4 7">ACS1953</strain>
    </source>
</reference>
<accession>A0A0J8U5E9</accession>
<dbReference type="Proteomes" id="UP000093779">
    <property type="component" value="Unassembled WGS sequence"/>
</dbReference>
<protein>
    <submittedName>
        <fullName evidence="3">ABC transporter</fullName>
    </submittedName>
    <submittedName>
        <fullName evidence="2">Putative YrbE family protein</fullName>
    </submittedName>
</protein>
<evidence type="ECO:0000256" key="1">
    <source>
        <dbReference type="SAM" id="Phobius"/>
    </source>
</evidence>
<dbReference type="EMBL" id="LFOD01000028">
    <property type="protein sequence ID" value="KMV15660.1"/>
    <property type="molecule type" value="Genomic_DNA"/>
</dbReference>
<evidence type="ECO:0000313" key="8">
    <source>
        <dbReference type="Proteomes" id="UP000182227"/>
    </source>
</evidence>
<keyword evidence="1" id="KW-0472">Membrane</keyword>